<accession>A0A835RY18</accession>
<gene>
    <name evidence="1" type="ORF">HPP92_000732</name>
</gene>
<comment type="caution">
    <text evidence="1">The sequence shown here is derived from an EMBL/GenBank/DDBJ whole genome shotgun (WGS) entry which is preliminary data.</text>
</comment>
<dbReference type="Proteomes" id="UP000639772">
    <property type="component" value="Chromosome 1"/>
</dbReference>
<name>A0A835RY18_VANPL</name>
<dbReference type="EMBL" id="JADCNM010000001">
    <property type="protein sequence ID" value="KAG0500660.1"/>
    <property type="molecule type" value="Genomic_DNA"/>
</dbReference>
<evidence type="ECO:0000313" key="2">
    <source>
        <dbReference type="Proteomes" id="UP000639772"/>
    </source>
</evidence>
<reference evidence="1 2" key="1">
    <citation type="journal article" date="2020" name="Nat. Food">
        <title>A phased Vanilla planifolia genome enables genetic improvement of flavour and production.</title>
        <authorList>
            <person name="Hasing T."/>
            <person name="Tang H."/>
            <person name="Brym M."/>
            <person name="Khazi F."/>
            <person name="Huang T."/>
            <person name="Chambers A.H."/>
        </authorList>
    </citation>
    <scope>NUCLEOTIDE SEQUENCE [LARGE SCALE GENOMIC DNA]</scope>
    <source>
        <tissue evidence="1">Leaf</tissue>
    </source>
</reference>
<evidence type="ECO:0000313" key="1">
    <source>
        <dbReference type="EMBL" id="KAG0500660.1"/>
    </source>
</evidence>
<organism evidence="1 2">
    <name type="scientific">Vanilla planifolia</name>
    <name type="common">Vanilla</name>
    <dbReference type="NCBI Taxonomy" id="51239"/>
    <lineage>
        <taxon>Eukaryota</taxon>
        <taxon>Viridiplantae</taxon>
        <taxon>Streptophyta</taxon>
        <taxon>Embryophyta</taxon>
        <taxon>Tracheophyta</taxon>
        <taxon>Spermatophyta</taxon>
        <taxon>Magnoliopsida</taxon>
        <taxon>Liliopsida</taxon>
        <taxon>Asparagales</taxon>
        <taxon>Orchidaceae</taxon>
        <taxon>Vanilloideae</taxon>
        <taxon>Vanilleae</taxon>
        <taxon>Vanilla</taxon>
    </lineage>
</organism>
<dbReference type="AlphaFoldDB" id="A0A835RY18"/>
<proteinExistence type="predicted"/>
<protein>
    <submittedName>
        <fullName evidence="1">Uncharacterized protein</fullName>
    </submittedName>
</protein>
<sequence>MRDTWQILRVSRWTGLSDLTGLGFSADASRMDKSTMETCHVSDWRVEQRAFLLFHATPDPRNERWQRDRRLPVPPVIRYAADKRQSSGIVRRGRLIRRACKFATLTVYSITKYYVSFSITFSITDPIKPPSHLPLFHLPLLGQVSILLLL</sequence>